<evidence type="ECO:0000313" key="12">
    <source>
        <dbReference type="EMBL" id="JAR91330.1"/>
    </source>
</evidence>
<dbReference type="PANTHER" id="PTHR37984">
    <property type="entry name" value="PROTEIN CBG26694"/>
    <property type="match status" value="1"/>
</dbReference>
<dbReference type="GO" id="GO:0003964">
    <property type="term" value="F:RNA-directed DNA polymerase activity"/>
    <property type="evidence" value="ECO:0007669"/>
    <property type="project" value="UniProtKB-KW"/>
</dbReference>
<proteinExistence type="predicted"/>
<dbReference type="InterPro" id="IPR001584">
    <property type="entry name" value="Integrase_cat-core"/>
</dbReference>
<dbReference type="InterPro" id="IPR000477">
    <property type="entry name" value="RT_dom"/>
</dbReference>
<feature type="non-terminal residue" evidence="12">
    <location>
        <position position="1"/>
    </location>
</feature>
<dbReference type="Gene3D" id="3.10.20.370">
    <property type="match status" value="1"/>
</dbReference>
<evidence type="ECO:0000256" key="8">
    <source>
        <dbReference type="PROSITE-ProRule" id="PRU00047"/>
    </source>
</evidence>
<dbReference type="SUPFAM" id="SSF57756">
    <property type="entry name" value="Retrovirus zinc finger-like domains"/>
    <property type="match status" value="1"/>
</dbReference>
<dbReference type="SUPFAM" id="SSF53098">
    <property type="entry name" value="Ribonuclease H-like"/>
    <property type="match status" value="1"/>
</dbReference>
<dbReference type="InterPro" id="IPR001878">
    <property type="entry name" value="Znf_CCHC"/>
</dbReference>
<keyword evidence="8" id="KW-0863">Zinc-finger</keyword>
<keyword evidence="4" id="KW-0540">Nuclease</keyword>
<dbReference type="InterPro" id="IPR036397">
    <property type="entry name" value="RNaseH_sf"/>
</dbReference>
<organism evidence="12">
    <name type="scientific">Ixodes ricinus</name>
    <name type="common">Common tick</name>
    <name type="synonym">Acarus ricinus</name>
    <dbReference type="NCBI Taxonomy" id="34613"/>
    <lineage>
        <taxon>Eukaryota</taxon>
        <taxon>Metazoa</taxon>
        <taxon>Ecdysozoa</taxon>
        <taxon>Arthropoda</taxon>
        <taxon>Chelicerata</taxon>
        <taxon>Arachnida</taxon>
        <taxon>Acari</taxon>
        <taxon>Parasitiformes</taxon>
        <taxon>Ixodida</taxon>
        <taxon>Ixodoidea</taxon>
        <taxon>Ixodidae</taxon>
        <taxon>Ixodinae</taxon>
        <taxon>Ixodes</taxon>
    </lineage>
</organism>
<dbReference type="InterPro" id="IPR043128">
    <property type="entry name" value="Rev_trsase/Diguanyl_cyclase"/>
</dbReference>
<evidence type="ECO:0000259" key="11">
    <source>
        <dbReference type="PROSITE" id="PS50994"/>
    </source>
</evidence>
<dbReference type="InterPro" id="IPR050951">
    <property type="entry name" value="Retrovirus_Pol_polyprotein"/>
</dbReference>
<feature type="domain" description="Reverse transcriptase" evidence="10">
    <location>
        <begin position="950"/>
        <end position="1127"/>
    </location>
</feature>
<evidence type="ECO:0000256" key="3">
    <source>
        <dbReference type="ARBA" id="ARBA00022695"/>
    </source>
</evidence>
<dbReference type="InterPro" id="IPR041373">
    <property type="entry name" value="RT_RNaseH"/>
</dbReference>
<name>A0A147BKL9_IXORI</name>
<dbReference type="FunFam" id="3.30.420.10:FF:000032">
    <property type="entry name" value="Retrovirus-related Pol polyprotein from transposon 297-like Protein"/>
    <property type="match status" value="1"/>
</dbReference>
<evidence type="ECO:0000256" key="2">
    <source>
        <dbReference type="ARBA" id="ARBA00022679"/>
    </source>
</evidence>
<evidence type="ECO:0000259" key="9">
    <source>
        <dbReference type="PROSITE" id="PS50158"/>
    </source>
</evidence>
<dbReference type="InterPro" id="IPR012337">
    <property type="entry name" value="RNaseH-like_sf"/>
</dbReference>
<feature type="domain" description="CCHC-type" evidence="9">
    <location>
        <begin position="217"/>
        <end position="232"/>
    </location>
</feature>
<dbReference type="Gene3D" id="4.10.60.10">
    <property type="entry name" value="Zinc finger, CCHC-type"/>
    <property type="match status" value="1"/>
</dbReference>
<protein>
    <recommendedName>
        <fullName evidence="1">RNA-directed DNA polymerase</fullName>
        <ecNumber evidence="1">2.7.7.49</ecNumber>
    </recommendedName>
</protein>
<dbReference type="Pfam" id="PF00665">
    <property type="entry name" value="rve"/>
    <property type="match status" value="1"/>
</dbReference>
<dbReference type="PROSITE" id="PS50994">
    <property type="entry name" value="INTEGRASE"/>
    <property type="match status" value="1"/>
</dbReference>
<evidence type="ECO:0000256" key="6">
    <source>
        <dbReference type="ARBA" id="ARBA00022801"/>
    </source>
</evidence>
<dbReference type="SUPFAM" id="SSF56672">
    <property type="entry name" value="DNA/RNA polymerases"/>
    <property type="match status" value="1"/>
</dbReference>
<dbReference type="GO" id="GO:0008270">
    <property type="term" value="F:zinc ion binding"/>
    <property type="evidence" value="ECO:0007669"/>
    <property type="project" value="UniProtKB-KW"/>
</dbReference>
<accession>A0A147BKL9</accession>
<keyword evidence="8" id="KW-0862">Zinc</keyword>
<evidence type="ECO:0000256" key="7">
    <source>
        <dbReference type="ARBA" id="ARBA00022918"/>
    </source>
</evidence>
<keyword evidence="2" id="KW-0808">Transferase</keyword>
<dbReference type="GO" id="GO:0015074">
    <property type="term" value="P:DNA integration"/>
    <property type="evidence" value="ECO:0007669"/>
    <property type="project" value="InterPro"/>
</dbReference>
<dbReference type="FunFam" id="3.10.20.370:FF:000001">
    <property type="entry name" value="Retrovirus-related Pol polyprotein from transposon 17.6-like protein"/>
    <property type="match status" value="1"/>
</dbReference>
<dbReference type="InterPro" id="IPR043502">
    <property type="entry name" value="DNA/RNA_pol_sf"/>
</dbReference>
<dbReference type="Gene3D" id="1.10.4020.10">
    <property type="entry name" value="DNA breaking-rejoining enzymes"/>
    <property type="match status" value="1"/>
</dbReference>
<evidence type="ECO:0000256" key="1">
    <source>
        <dbReference type="ARBA" id="ARBA00012493"/>
    </source>
</evidence>
<dbReference type="SMART" id="SM00343">
    <property type="entry name" value="ZnF_C2HC"/>
    <property type="match status" value="2"/>
</dbReference>
<dbReference type="PROSITE" id="PS50878">
    <property type="entry name" value="RT_POL"/>
    <property type="match status" value="1"/>
</dbReference>
<evidence type="ECO:0000256" key="4">
    <source>
        <dbReference type="ARBA" id="ARBA00022722"/>
    </source>
</evidence>
<dbReference type="EMBL" id="GEGO01004074">
    <property type="protein sequence ID" value="JAR91330.1"/>
    <property type="molecule type" value="Transcribed_RNA"/>
</dbReference>
<dbReference type="CDD" id="cd09274">
    <property type="entry name" value="RNase_HI_RT_Ty3"/>
    <property type="match status" value="1"/>
</dbReference>
<dbReference type="CDD" id="cd01647">
    <property type="entry name" value="RT_LTR"/>
    <property type="match status" value="1"/>
</dbReference>
<dbReference type="GO" id="GO:0016787">
    <property type="term" value="F:hydrolase activity"/>
    <property type="evidence" value="ECO:0007669"/>
    <property type="project" value="UniProtKB-KW"/>
</dbReference>
<keyword evidence="3" id="KW-0548">Nucleotidyltransferase</keyword>
<dbReference type="Gene3D" id="3.30.70.270">
    <property type="match status" value="2"/>
</dbReference>
<dbReference type="Pfam" id="PF17917">
    <property type="entry name" value="RT_RNaseH"/>
    <property type="match status" value="1"/>
</dbReference>
<dbReference type="GO" id="GO:0004519">
    <property type="term" value="F:endonuclease activity"/>
    <property type="evidence" value="ECO:0007669"/>
    <property type="project" value="UniProtKB-KW"/>
</dbReference>
<evidence type="ECO:0000259" key="10">
    <source>
        <dbReference type="PROSITE" id="PS50878"/>
    </source>
</evidence>
<dbReference type="InterPro" id="IPR041588">
    <property type="entry name" value="Integrase_H2C2"/>
</dbReference>
<evidence type="ECO:0000256" key="5">
    <source>
        <dbReference type="ARBA" id="ARBA00022759"/>
    </source>
</evidence>
<dbReference type="PANTHER" id="PTHR37984:SF5">
    <property type="entry name" value="PROTEIN NYNRIN-LIKE"/>
    <property type="match status" value="1"/>
</dbReference>
<dbReference type="InterPro" id="IPR036875">
    <property type="entry name" value="Znf_CCHC_sf"/>
</dbReference>
<dbReference type="Pfam" id="PF00078">
    <property type="entry name" value="RVT_1"/>
    <property type="match status" value="1"/>
</dbReference>
<dbReference type="SUPFAM" id="SSF47353">
    <property type="entry name" value="Retrovirus capsid dimerization domain-like"/>
    <property type="match status" value="1"/>
</dbReference>
<dbReference type="InterPro" id="IPR038269">
    <property type="entry name" value="SCAN_sf"/>
</dbReference>
<dbReference type="Gene3D" id="3.30.420.10">
    <property type="entry name" value="Ribonuclease H-like superfamily/Ribonuclease H"/>
    <property type="match status" value="1"/>
</dbReference>
<dbReference type="EC" id="2.7.7.49" evidence="1"/>
<sequence length="1341" mass="152120">DDRKDDLDAYIRRFESLAESQKWPESQWSTALATCLSGEALSVYGRLPPGDAADYSKVKTALLKRFRFTADGFRDKFDSGKPADGETAAQFSARLSHYFDRWIELSDTKHEFKDLRELLIKERFLHGCHSNMALYLKERKAKSLGEMLDLADQFLEAQGSLNLAKVKKDNRDDIGRPETDEKRSSQRTAPRCYLCNRVGHQASHCRAHTTNNHSLTCFKCGRKGHKADACRSGTNDRPQASCVYSPVRVTNREDIRDGYLELKNGERIPVVNAVMITQPKFLVEGLPVVAGTYEGKSISVLRDTGCNTAIIRRELIHDDQLTGETRPVYVVDGTARMLPEARVEIDTPYYSGVITALCMAEPLYDLILGNIEGARAPDDPKASAEQPINNEPAEEEAVAAVVTRSQVRNQPRKFQTLKAPDVTVQPLSRDYADEQEKDESLKPCFSQIGKKLMCRDSEGKIEFHREGGLLYRSYTEKTGHVVRQLVVPRCHREAVLKTAHDGIMAGHLGVQKTKDRIFEEFFWPGITADVKRFVASCDICQRTIPKGRVTRVPLGKAPLIETPFKRVAIDIVGPIQPPSKHGNRYILTLMDYATRYPEAVALPSVETERVAEALVEMFSRFGVPNEVLSDRGTNFTSDLMKEVARLLSIRQLHTTPYHPMANGMVEKFNGTLKLMLKRMCAEKPRDWDRYLAPLLFAYREVPQASLGFSPFELLYGRHVRGPLAILKELWTNHHLDEEEKTTYHHVFDLRNRLEETCRLAHEELAKAGVRYAKMYNRKTKERFFQPGNKVLILLPTDNNKLLLQWKGPFEVKEKKGEADYIIETAGGRKIFHANMLKKYEEREVQPVERVCQAICGVTDSDSDGAIPVPAFRQSEDERDVRLSDCLGVDQRKQLQDVISEHSCIFSDVPGKTDWAECRLELTTDTPVHVKQYPLSFATREGVEREVQEMERLGIIEKSQSPYNAPVLLVKKPDGTNRLCIDFRRLNDVLVADSEPMPRADAVFAAAGEKKYFSKVDFVKGYWQIPLSEESKPKTAFSTTSGLFHFRFMPFGIKTAPAVFSKLMHRVVEGIPGVQHYYDDVLVASATWEEHLTSLRQLFARIETAGLTVRPGKCEFGRENIEFLGHRIGGGELAPLGKTLDRIQAAPAPRTKRQVRAFLGLTGYYRAFIPDYARISEPLTQLTKKGGNNVVRWTSAHQEAFEELKRRVSSPPILRLPDFSNQFVLRTDASDTSLGAVLMQRHDGTLHPVAYASRKLLPREAAYSTIERECLALVWGVQKFATYLYGVHFLVQTDHQPLSYIQKARQLNSRVLRWSLLLQEYQFSVEHIKGKENMGADYLSRL</sequence>
<dbReference type="PROSITE" id="PS50158">
    <property type="entry name" value="ZF_CCHC"/>
    <property type="match status" value="2"/>
</dbReference>
<dbReference type="Pfam" id="PF17921">
    <property type="entry name" value="Integrase_H2C2"/>
    <property type="match status" value="1"/>
</dbReference>
<dbReference type="FunFam" id="1.10.340.70:FF:000001">
    <property type="entry name" value="Retrovirus-related Pol polyprotein from transposon gypsy-like Protein"/>
    <property type="match status" value="1"/>
</dbReference>
<feature type="domain" description="Integrase catalytic" evidence="11">
    <location>
        <begin position="559"/>
        <end position="718"/>
    </location>
</feature>
<reference evidence="12" key="1">
    <citation type="journal article" date="2018" name="PLoS Negl. Trop. Dis.">
        <title>Sialome diversity of ticks revealed by RNAseq of single tick salivary glands.</title>
        <authorList>
            <person name="Perner J."/>
            <person name="Kropackova S."/>
            <person name="Kopacek P."/>
            <person name="Ribeiro J.M."/>
        </authorList>
    </citation>
    <scope>NUCLEOTIDE SEQUENCE</scope>
    <source>
        <strain evidence="12">Siblings of single egg batch collected in Ceske Budejovice</strain>
        <tissue evidence="12">Salivary glands</tissue>
    </source>
</reference>
<feature type="domain" description="CCHC-type" evidence="9">
    <location>
        <begin position="191"/>
        <end position="206"/>
    </location>
</feature>
<dbReference type="GO" id="GO:0003676">
    <property type="term" value="F:nucleic acid binding"/>
    <property type="evidence" value="ECO:0007669"/>
    <property type="project" value="InterPro"/>
</dbReference>
<keyword evidence="6" id="KW-0378">Hydrolase</keyword>
<dbReference type="Gene3D" id="1.10.340.70">
    <property type="match status" value="1"/>
</dbReference>
<keyword evidence="5" id="KW-0255">Endonuclease</keyword>
<dbReference type="Gene3D" id="3.10.10.10">
    <property type="entry name" value="HIV Type 1 Reverse Transcriptase, subunit A, domain 1"/>
    <property type="match status" value="1"/>
</dbReference>
<keyword evidence="7 12" id="KW-0695">RNA-directed DNA polymerase</keyword>
<dbReference type="GO" id="GO:0042575">
    <property type="term" value="C:DNA polymerase complex"/>
    <property type="evidence" value="ECO:0007669"/>
    <property type="project" value="UniProtKB-ARBA"/>
</dbReference>
<dbReference type="FunFam" id="3.30.70.270:FF:000020">
    <property type="entry name" value="Transposon Tf2-6 polyprotein-like Protein"/>
    <property type="match status" value="1"/>
</dbReference>
<keyword evidence="8" id="KW-0479">Metal-binding</keyword>